<protein>
    <submittedName>
        <fullName evidence="1">Uncharacterized protein</fullName>
    </submittedName>
</protein>
<proteinExistence type="predicted"/>
<accession>A0AAV4PTB9</accession>
<name>A0AAV4PTB9_CAEEX</name>
<evidence type="ECO:0000313" key="1">
    <source>
        <dbReference type="EMBL" id="GIY00307.1"/>
    </source>
</evidence>
<sequence>MKENLIGNRGKSFHQELVAPPFQISSGGINVIHPLNQIRLHVGTVHLVPNKDIELPLIVVVDANPNRPFCKRFSRVDSIDSKSSSSKVPFRRGCARPFKDPAGAWEKPKFSISRAFFSKERFGSFKPAEHFRRVFLRAGFPTKGNGVKNK</sequence>
<comment type="caution">
    <text evidence="1">The sequence shown here is derived from an EMBL/GenBank/DDBJ whole genome shotgun (WGS) entry which is preliminary data.</text>
</comment>
<gene>
    <name evidence="1" type="ORF">CEXT_260211</name>
</gene>
<dbReference type="EMBL" id="BPLR01005165">
    <property type="protein sequence ID" value="GIY00307.1"/>
    <property type="molecule type" value="Genomic_DNA"/>
</dbReference>
<dbReference type="Proteomes" id="UP001054945">
    <property type="component" value="Unassembled WGS sequence"/>
</dbReference>
<keyword evidence="2" id="KW-1185">Reference proteome</keyword>
<organism evidence="1 2">
    <name type="scientific">Caerostris extrusa</name>
    <name type="common">Bark spider</name>
    <name type="synonym">Caerostris bankana</name>
    <dbReference type="NCBI Taxonomy" id="172846"/>
    <lineage>
        <taxon>Eukaryota</taxon>
        <taxon>Metazoa</taxon>
        <taxon>Ecdysozoa</taxon>
        <taxon>Arthropoda</taxon>
        <taxon>Chelicerata</taxon>
        <taxon>Arachnida</taxon>
        <taxon>Araneae</taxon>
        <taxon>Araneomorphae</taxon>
        <taxon>Entelegynae</taxon>
        <taxon>Araneoidea</taxon>
        <taxon>Araneidae</taxon>
        <taxon>Caerostris</taxon>
    </lineage>
</organism>
<evidence type="ECO:0000313" key="2">
    <source>
        <dbReference type="Proteomes" id="UP001054945"/>
    </source>
</evidence>
<reference evidence="1 2" key="1">
    <citation type="submission" date="2021-06" db="EMBL/GenBank/DDBJ databases">
        <title>Caerostris extrusa draft genome.</title>
        <authorList>
            <person name="Kono N."/>
            <person name="Arakawa K."/>
        </authorList>
    </citation>
    <scope>NUCLEOTIDE SEQUENCE [LARGE SCALE GENOMIC DNA]</scope>
</reference>
<dbReference type="AlphaFoldDB" id="A0AAV4PTB9"/>